<dbReference type="Pfam" id="PF01757">
    <property type="entry name" value="Acyl_transf_3"/>
    <property type="match status" value="1"/>
</dbReference>
<feature type="transmembrane region" description="Helical" evidence="1">
    <location>
        <begin position="342"/>
        <end position="362"/>
    </location>
</feature>
<evidence type="ECO:0000256" key="1">
    <source>
        <dbReference type="SAM" id="Phobius"/>
    </source>
</evidence>
<reference evidence="3 4" key="1">
    <citation type="submission" date="2020-02" db="EMBL/GenBank/DDBJ databases">
        <title>Streptomyces malaysiensis DSM14702 (JHCC583434, PFL_A843) Genome sequencing and assembly.</title>
        <authorList>
            <person name="Samborskyy M."/>
        </authorList>
    </citation>
    <scope>NUCLEOTIDE SEQUENCE [LARGE SCALE GENOMIC DNA]</scope>
    <source>
        <strain evidence="3 4">DSM 14702</strain>
    </source>
</reference>
<feature type="transmembrane region" description="Helical" evidence="1">
    <location>
        <begin position="223"/>
        <end position="244"/>
    </location>
</feature>
<dbReference type="AlphaFoldDB" id="A0A7X5WWE8"/>
<dbReference type="InterPro" id="IPR002656">
    <property type="entry name" value="Acyl_transf_3_dom"/>
</dbReference>
<sequence length="379" mass="42127">MDRLVSATPDKRDRVVDAARALSIVIVTLWHWTLSITHRNADGDLVMPNPIDAVPGGWLATWVLQIMPVFFLVGGYANLASWERHRANEESAGRFVADRLRRLSVPTAVWAAVWLAGELITAALPGPHRWMWQWFPGYLTPLWFLVMYGLLILAVPVTATLHARHAAGVLATLAGLIVLGSVLGRGAGLTWAEWVTAALVWLFCHQLGYAWRTWRLGRRPLGTRLVVTGTGLLALVVLTMFARYPHSMVGTVGETESNIFPTNATIAALAVFQLGLLALITPAATRLLRRRGVWKPVVALNVVAITVFLWHMTAYLVAWWVYERLGHTLPSEPTADWWAQRWYWLLAPLAALLALIAVFAPVEIRTRGSARKPDRGGER</sequence>
<dbReference type="EMBL" id="JAALLH010000001">
    <property type="protein sequence ID" value="NIY62250.1"/>
    <property type="molecule type" value="Genomic_DNA"/>
</dbReference>
<name>A0A7X5WWE8_STRMQ</name>
<gene>
    <name evidence="3" type="ORF">SMALB_0154</name>
</gene>
<feature type="transmembrane region" description="Helical" evidence="1">
    <location>
        <begin position="21"/>
        <end position="38"/>
    </location>
</feature>
<keyword evidence="3" id="KW-0012">Acyltransferase</keyword>
<keyword evidence="3" id="KW-0808">Transferase</keyword>
<evidence type="ECO:0000313" key="3">
    <source>
        <dbReference type="EMBL" id="NIY62250.1"/>
    </source>
</evidence>
<evidence type="ECO:0000259" key="2">
    <source>
        <dbReference type="Pfam" id="PF01757"/>
    </source>
</evidence>
<dbReference type="GO" id="GO:0016747">
    <property type="term" value="F:acyltransferase activity, transferring groups other than amino-acyl groups"/>
    <property type="evidence" value="ECO:0007669"/>
    <property type="project" value="InterPro"/>
</dbReference>
<proteinExistence type="predicted"/>
<comment type="caution">
    <text evidence="3">The sequence shown here is derived from an EMBL/GenBank/DDBJ whole genome shotgun (WGS) entry which is preliminary data.</text>
</comment>
<feature type="transmembrane region" description="Helical" evidence="1">
    <location>
        <begin position="264"/>
        <end position="285"/>
    </location>
</feature>
<keyword evidence="1" id="KW-0812">Transmembrane</keyword>
<keyword evidence="1" id="KW-1133">Transmembrane helix</keyword>
<dbReference type="Proteomes" id="UP000536624">
    <property type="component" value="Unassembled WGS sequence"/>
</dbReference>
<accession>A0A7X5WWE8</accession>
<feature type="transmembrane region" description="Helical" evidence="1">
    <location>
        <begin position="166"/>
        <end position="185"/>
    </location>
</feature>
<keyword evidence="1" id="KW-0472">Membrane</keyword>
<evidence type="ECO:0000313" key="4">
    <source>
        <dbReference type="Proteomes" id="UP000536624"/>
    </source>
</evidence>
<feature type="transmembrane region" description="Helical" evidence="1">
    <location>
        <begin position="138"/>
        <end position="159"/>
    </location>
</feature>
<feature type="transmembrane region" description="Helical" evidence="1">
    <location>
        <begin position="297"/>
        <end position="322"/>
    </location>
</feature>
<feature type="transmembrane region" description="Helical" evidence="1">
    <location>
        <begin position="103"/>
        <end position="126"/>
    </location>
</feature>
<feature type="transmembrane region" description="Helical" evidence="1">
    <location>
        <begin position="191"/>
        <end position="211"/>
    </location>
</feature>
<feature type="transmembrane region" description="Helical" evidence="1">
    <location>
        <begin position="58"/>
        <end position="82"/>
    </location>
</feature>
<feature type="domain" description="Acyltransferase 3" evidence="2">
    <location>
        <begin position="16"/>
        <end position="356"/>
    </location>
</feature>
<protein>
    <submittedName>
        <fullName evidence="3">Acyltransferase 3</fullName>
    </submittedName>
</protein>
<organism evidence="3 4">
    <name type="scientific">Streptomyces malaysiensis</name>
    <dbReference type="NCBI Taxonomy" id="92644"/>
    <lineage>
        <taxon>Bacteria</taxon>
        <taxon>Bacillati</taxon>
        <taxon>Actinomycetota</taxon>
        <taxon>Actinomycetes</taxon>
        <taxon>Kitasatosporales</taxon>
        <taxon>Streptomycetaceae</taxon>
        <taxon>Streptomyces</taxon>
        <taxon>Streptomyces violaceusniger group</taxon>
    </lineage>
</organism>